<evidence type="ECO:0000313" key="13">
    <source>
        <dbReference type="EMBL" id="CAG5003411.1"/>
    </source>
</evidence>
<feature type="binding site" evidence="10">
    <location>
        <begin position="420"/>
        <end position="421"/>
    </location>
    <ligand>
        <name>substrate</name>
    </ligand>
</feature>
<comment type="catalytic activity">
    <reaction evidence="1 12">
        <text>Hydrolysis of terminal, non-reducing beta-D-glucosyl residues with release of beta-D-glucose.</text>
        <dbReference type="EC" id="3.2.1.21"/>
    </reaction>
</comment>
<feature type="binding site" evidence="10">
    <location>
        <position position="178"/>
    </location>
    <ligand>
        <name>substrate</name>
    </ligand>
</feature>
<feature type="active site" description="Proton donor" evidence="9">
    <location>
        <position position="179"/>
    </location>
</feature>
<dbReference type="GO" id="GO:0005829">
    <property type="term" value="C:cytosol"/>
    <property type="evidence" value="ECO:0007669"/>
    <property type="project" value="TreeGrafter"/>
</dbReference>
<dbReference type="InterPro" id="IPR033132">
    <property type="entry name" value="GH_1_N_CS"/>
</dbReference>
<evidence type="ECO:0000256" key="4">
    <source>
        <dbReference type="ARBA" id="ARBA00022801"/>
    </source>
</evidence>
<evidence type="ECO:0000256" key="9">
    <source>
        <dbReference type="PIRSR" id="PIRSR617736-1"/>
    </source>
</evidence>
<dbReference type="RefSeq" id="WP_215239685.1">
    <property type="nucleotide sequence ID" value="NZ_CAJRAF010000002.1"/>
</dbReference>
<dbReference type="EC" id="3.2.1.21" evidence="3 12"/>
<dbReference type="InterPro" id="IPR018120">
    <property type="entry name" value="Glyco_hydro_1_AS"/>
</dbReference>
<keyword evidence="7 12" id="KW-0326">Glycosidase</keyword>
<keyword evidence="4 12" id="KW-0378">Hydrolase</keyword>
<evidence type="ECO:0000256" key="3">
    <source>
        <dbReference type="ARBA" id="ARBA00012744"/>
    </source>
</evidence>
<evidence type="ECO:0000256" key="7">
    <source>
        <dbReference type="ARBA" id="ARBA00023295"/>
    </source>
</evidence>
<dbReference type="Proteomes" id="UP000680038">
    <property type="component" value="Unassembled WGS sequence"/>
</dbReference>
<evidence type="ECO:0000256" key="10">
    <source>
        <dbReference type="PIRSR" id="PIRSR617736-2"/>
    </source>
</evidence>
<accession>A0A916JEC9</accession>
<dbReference type="PRINTS" id="PR00131">
    <property type="entry name" value="GLHYDRLASE1"/>
</dbReference>
<protein>
    <recommendedName>
        <fullName evidence="3 12">Beta-glucosidase</fullName>
        <ecNumber evidence="3 12">3.2.1.21</ecNumber>
    </recommendedName>
</protein>
<evidence type="ECO:0000256" key="6">
    <source>
        <dbReference type="ARBA" id="ARBA00023277"/>
    </source>
</evidence>
<dbReference type="Gene3D" id="3.20.20.80">
    <property type="entry name" value="Glycosidases"/>
    <property type="match status" value="1"/>
</dbReference>
<keyword evidence="14" id="KW-1185">Reference proteome</keyword>
<evidence type="ECO:0000256" key="12">
    <source>
        <dbReference type="RuleBase" id="RU361175"/>
    </source>
</evidence>
<dbReference type="InterPro" id="IPR017736">
    <property type="entry name" value="Glyco_hydro_1_beta-glucosidase"/>
</dbReference>
<dbReference type="GO" id="GO:0030245">
    <property type="term" value="P:cellulose catabolic process"/>
    <property type="evidence" value="ECO:0007669"/>
    <property type="project" value="UniProtKB-KW"/>
</dbReference>
<evidence type="ECO:0000256" key="11">
    <source>
        <dbReference type="PROSITE-ProRule" id="PRU10055"/>
    </source>
</evidence>
<name>A0A916JEC9_9BACT</name>
<dbReference type="AlphaFoldDB" id="A0A916JEC9"/>
<gene>
    <name evidence="13" type="primary">gghA</name>
    <name evidence="13" type="ORF">DYBT9275_03146</name>
</gene>
<dbReference type="PANTHER" id="PTHR10353:SF36">
    <property type="entry name" value="LP05116P"/>
    <property type="match status" value="1"/>
</dbReference>
<reference evidence="13" key="1">
    <citation type="submission" date="2021-04" db="EMBL/GenBank/DDBJ databases">
        <authorList>
            <person name="Rodrigo-Torres L."/>
            <person name="Arahal R. D."/>
            <person name="Lucena T."/>
        </authorList>
    </citation>
    <scope>NUCLEOTIDE SEQUENCE</scope>
    <source>
        <strain evidence="13">CECT 9275</strain>
    </source>
</reference>
<dbReference type="PROSITE" id="PS00572">
    <property type="entry name" value="GLYCOSYL_HYDROL_F1_1"/>
    <property type="match status" value="1"/>
</dbReference>
<evidence type="ECO:0000256" key="8">
    <source>
        <dbReference type="ARBA" id="ARBA00023326"/>
    </source>
</evidence>
<evidence type="ECO:0000256" key="5">
    <source>
        <dbReference type="ARBA" id="ARBA00023001"/>
    </source>
</evidence>
<dbReference type="InterPro" id="IPR017853">
    <property type="entry name" value="GH"/>
</dbReference>
<evidence type="ECO:0000313" key="14">
    <source>
        <dbReference type="Proteomes" id="UP000680038"/>
    </source>
</evidence>
<feature type="binding site" evidence="10">
    <location>
        <position position="134"/>
    </location>
    <ligand>
        <name>substrate</name>
    </ligand>
</feature>
<feature type="binding site" evidence="10">
    <location>
        <position position="413"/>
    </location>
    <ligand>
        <name>substrate</name>
    </ligand>
</feature>
<sequence>MHPTSLGPGSGQTLTASDFGTDFIWGTATAAYQIEGAVDQGGRGPCIWDEFAEKKGRIKNNDKAGVACDFYSRFETDLEIAAKLGFKNFRFSVSWSRILPEGVGEINRTGIDFYNRLIDKCLALDLVPWLTLYHWDLPLSLEKRGGWKNREVVGWFAAYTSICAGAFGDRVNNWIVMNEPMATAGLGYTTGLHAPGKKGLWNFLPVVHHLALSQAEAGRVIRSQFPEAYIGTALSCSYVEPATERVKDIRAARRADALMNRLFIEPALGMGYPSDAFPYLAKIRKYMRSGDDEKLKFDFDFIGLQNYFNVVVRHSYRVPVLWLKEEPAVKRNKPVTAMGWEIAPEGMYRILDQFSQYTGIRDIIVTENGAAFQDVVEQGEVRDTARLNFFREYLAQVLKAKQEGASVKGYFAWTFLDNFEWAEGYSARFGLVYVDFETQERIVKDSGKWFSDFLQKSDYFLK</sequence>
<dbReference type="InterPro" id="IPR001360">
    <property type="entry name" value="Glyco_hydro_1"/>
</dbReference>
<feature type="active site" description="Nucleophile" evidence="9 11">
    <location>
        <position position="367"/>
    </location>
</feature>
<keyword evidence="8" id="KW-0624">Polysaccharide degradation</keyword>
<dbReference type="EMBL" id="CAJRAF010000002">
    <property type="protein sequence ID" value="CAG5003411.1"/>
    <property type="molecule type" value="Genomic_DNA"/>
</dbReference>
<proteinExistence type="inferred from homology"/>
<dbReference type="PANTHER" id="PTHR10353">
    <property type="entry name" value="GLYCOSYL HYDROLASE"/>
    <property type="match status" value="1"/>
</dbReference>
<dbReference type="NCBIfam" id="TIGR03356">
    <property type="entry name" value="BGL"/>
    <property type="match status" value="1"/>
</dbReference>
<organism evidence="13 14">
    <name type="scientific">Dyadobacter helix</name>
    <dbReference type="NCBI Taxonomy" id="2822344"/>
    <lineage>
        <taxon>Bacteria</taxon>
        <taxon>Pseudomonadati</taxon>
        <taxon>Bacteroidota</taxon>
        <taxon>Cytophagia</taxon>
        <taxon>Cytophagales</taxon>
        <taxon>Spirosomataceae</taxon>
        <taxon>Dyadobacter</taxon>
    </lineage>
</organism>
<evidence type="ECO:0000256" key="1">
    <source>
        <dbReference type="ARBA" id="ARBA00000448"/>
    </source>
</evidence>
<dbReference type="Pfam" id="PF00232">
    <property type="entry name" value="Glyco_hydro_1"/>
    <property type="match status" value="1"/>
</dbReference>
<evidence type="ECO:0000256" key="2">
    <source>
        <dbReference type="ARBA" id="ARBA00010838"/>
    </source>
</evidence>
<dbReference type="PROSITE" id="PS00653">
    <property type="entry name" value="GLYCOSYL_HYDROL_F1_2"/>
    <property type="match status" value="1"/>
</dbReference>
<feature type="binding site" evidence="10">
    <location>
        <position position="33"/>
    </location>
    <ligand>
        <name>substrate</name>
    </ligand>
</feature>
<keyword evidence="6" id="KW-0119">Carbohydrate metabolism</keyword>
<dbReference type="SUPFAM" id="SSF51445">
    <property type="entry name" value="(Trans)glycosidases"/>
    <property type="match status" value="1"/>
</dbReference>
<keyword evidence="5" id="KW-0136">Cellulose degradation</keyword>
<comment type="caution">
    <text evidence="13">The sequence shown here is derived from an EMBL/GenBank/DDBJ whole genome shotgun (WGS) entry which is preliminary data.</text>
</comment>
<dbReference type="GO" id="GO:0008422">
    <property type="term" value="F:beta-glucosidase activity"/>
    <property type="evidence" value="ECO:0007669"/>
    <property type="project" value="UniProtKB-EC"/>
</dbReference>
<dbReference type="FunFam" id="3.20.20.80:FF:000004">
    <property type="entry name" value="Beta-glucosidase 6-phospho-beta-glucosidase"/>
    <property type="match status" value="1"/>
</dbReference>
<feature type="binding site" evidence="10">
    <location>
        <position position="307"/>
    </location>
    <ligand>
        <name>substrate</name>
    </ligand>
</feature>
<comment type="similarity">
    <text evidence="2 12">Belongs to the glycosyl hydrolase 1 family.</text>
</comment>